<dbReference type="InterPro" id="IPR018062">
    <property type="entry name" value="HTH_AraC-typ_CS"/>
</dbReference>
<feature type="domain" description="HTH araC/xylS-type" evidence="7">
    <location>
        <begin position="167"/>
        <end position="265"/>
    </location>
</feature>
<dbReference type="Gene3D" id="1.10.10.60">
    <property type="entry name" value="Homeodomain-like"/>
    <property type="match status" value="2"/>
</dbReference>
<dbReference type="InterPro" id="IPR018060">
    <property type="entry name" value="HTH_AraC"/>
</dbReference>
<dbReference type="Gene3D" id="2.60.120.10">
    <property type="entry name" value="Jelly Rolls"/>
    <property type="match status" value="1"/>
</dbReference>
<accession>A0A6N3FZR5</accession>
<dbReference type="AlphaFoldDB" id="A0A6N3FZR5"/>
<organism evidence="8">
    <name type="scientific">Clostridium butyricum</name>
    <dbReference type="NCBI Taxonomy" id="1492"/>
    <lineage>
        <taxon>Bacteria</taxon>
        <taxon>Bacillati</taxon>
        <taxon>Bacillota</taxon>
        <taxon>Clostridia</taxon>
        <taxon>Eubacteriales</taxon>
        <taxon>Clostridiaceae</taxon>
        <taxon>Clostridium</taxon>
    </lineage>
</organism>
<protein>
    <submittedName>
        <fullName evidence="8">Beta-xylosidase</fullName>
        <ecNumber evidence="8">3.2.1.37</ecNumber>
    </submittedName>
</protein>
<evidence type="ECO:0000256" key="4">
    <source>
        <dbReference type="ARBA" id="ARBA00023125"/>
    </source>
</evidence>
<dbReference type="InterPro" id="IPR013096">
    <property type="entry name" value="Cupin_2"/>
</dbReference>
<dbReference type="EMBL" id="CACRTU010000026">
    <property type="protein sequence ID" value="VYU57501.1"/>
    <property type="molecule type" value="Genomic_DNA"/>
</dbReference>
<gene>
    <name evidence="8" type="primary">xynB_2</name>
    <name evidence="8" type="ORF">CBLFYP62_02823</name>
</gene>
<sequence length="802" mass="94408">MGENASNMPGVEIQILRDIKEKNHFHSEIEVIFVISGSVFVSINDDYYELKNKDIILFNSSISHKIESADNALICRVLVSYKILAQFVKNGNYIFYCNSVSDKLHSYSELQNIMKRIIFSYLGKNHKTECLRYGLVYELLDNLIEQFQKDGDYYKYKKGKKENEQLQYIINYVNLNFQNTIHLSKLAKEMYTSQSTLSRFFKNQMGIYFGDFVNQVRLNYAVKDLIQTDKTITKISIDCGFSNPSTFSKIFQNEYSVSPTAYRKNKLSKVDTSMIQKEEIEAIKKDIISFQEEEEGRKISSKEIRIQAQVNQGIEYKKYWNEVLNAGTAHNLIMANVQSHITYLVEQLKFEYVRIWNIFSYKLMIQRNSKDYNYNFNMVDIILDFLVNSGAKPFIDFGKKPDCAVVAEDETVYYEEEYIDFHNMLEWQSMFNAFTFHIIRRYGKEEIEKWRFEFSIDARPNRFCIQDDDATFDEFFQYNFKFIKKNIPKVEIGGFGIVEGGYEKLHKWLEYCRRNGCVPDFVSILSFPYSHVESDDKYFAKRVTSHLSVAEEVRVIRKSLDKEGFEKCRLYITEWNNSLSSRNYLNDSCFRAAYVLKMIDELWNIPDVMSVWMCSDLVSSYYDTSRIANGGSGLITKDKIRKPVFYAFLLLNRMGEKFIEKGSNYIITSNGMNSYYILCFNFKEYSCDYYLKDENNMEPDDISSLFENDDDLKLNIDLKGMPDNQRFIIKRYIVNHEHGSILNEWSKFQYEKDIEGSDLKHLIDVCIPDITMEKQTVQDKILKISAVLKIHEISLINIYEDN</sequence>
<dbReference type="SUPFAM" id="SSF51011">
    <property type="entry name" value="Glycosyl hydrolase domain"/>
    <property type="match status" value="1"/>
</dbReference>
<dbReference type="InterPro" id="IPR020449">
    <property type="entry name" value="Tscrpt_reg_AraC-type_HTH"/>
</dbReference>
<keyword evidence="5" id="KW-0804">Transcription</keyword>
<proteinExistence type="inferred from homology"/>
<evidence type="ECO:0000256" key="1">
    <source>
        <dbReference type="ARBA" id="ARBA00008875"/>
    </source>
</evidence>
<dbReference type="PRINTS" id="PR00032">
    <property type="entry name" value="HTHARAC"/>
</dbReference>
<dbReference type="GO" id="GO:0003700">
    <property type="term" value="F:DNA-binding transcription factor activity"/>
    <property type="evidence" value="ECO:0007669"/>
    <property type="project" value="InterPro"/>
</dbReference>
<dbReference type="PANTHER" id="PTHR43280:SF34">
    <property type="entry name" value="ARAC-FAMILY TRANSCRIPTIONAL REGULATOR"/>
    <property type="match status" value="1"/>
</dbReference>
<comment type="similarity">
    <text evidence="1">Belongs to the glycosyl hydrolase 39 family.</text>
</comment>
<dbReference type="InterPro" id="IPR017853">
    <property type="entry name" value="GH"/>
</dbReference>
<name>A0A6N3FZR5_CLOBU</name>
<dbReference type="PROSITE" id="PS01124">
    <property type="entry name" value="HTH_ARAC_FAMILY_2"/>
    <property type="match status" value="1"/>
</dbReference>
<dbReference type="Pfam" id="PF12833">
    <property type="entry name" value="HTH_18"/>
    <property type="match status" value="1"/>
</dbReference>
<dbReference type="Pfam" id="PF01229">
    <property type="entry name" value="Glyco_hydro_39"/>
    <property type="match status" value="1"/>
</dbReference>
<dbReference type="SUPFAM" id="SSF51215">
    <property type="entry name" value="Regulatory protein AraC"/>
    <property type="match status" value="1"/>
</dbReference>
<evidence type="ECO:0000313" key="8">
    <source>
        <dbReference type="EMBL" id="VYU57501.1"/>
    </source>
</evidence>
<dbReference type="SUPFAM" id="SSF46689">
    <property type="entry name" value="Homeodomain-like"/>
    <property type="match status" value="1"/>
</dbReference>
<dbReference type="GO" id="GO:0009044">
    <property type="term" value="F:xylan 1,4-beta-xylosidase activity"/>
    <property type="evidence" value="ECO:0007669"/>
    <property type="project" value="UniProtKB-EC"/>
</dbReference>
<dbReference type="Gene3D" id="2.60.40.1500">
    <property type="entry name" value="Glycosyl hydrolase domain, family 39"/>
    <property type="match status" value="1"/>
</dbReference>
<dbReference type="GO" id="GO:0043565">
    <property type="term" value="F:sequence-specific DNA binding"/>
    <property type="evidence" value="ECO:0007669"/>
    <property type="project" value="InterPro"/>
</dbReference>
<keyword evidence="2 8" id="KW-0378">Hydrolase</keyword>
<dbReference type="PROSITE" id="PS00041">
    <property type="entry name" value="HTH_ARAC_FAMILY_1"/>
    <property type="match status" value="1"/>
</dbReference>
<dbReference type="PANTHER" id="PTHR43280">
    <property type="entry name" value="ARAC-FAMILY TRANSCRIPTIONAL REGULATOR"/>
    <property type="match status" value="1"/>
</dbReference>
<dbReference type="SUPFAM" id="SSF51445">
    <property type="entry name" value="(Trans)glycosidases"/>
    <property type="match status" value="1"/>
</dbReference>
<evidence type="ECO:0000256" key="5">
    <source>
        <dbReference type="ARBA" id="ARBA00023163"/>
    </source>
</evidence>
<dbReference type="SMART" id="SM00342">
    <property type="entry name" value="HTH_ARAC"/>
    <property type="match status" value="1"/>
</dbReference>
<dbReference type="Gene3D" id="3.20.20.80">
    <property type="entry name" value="Glycosidases"/>
    <property type="match status" value="1"/>
</dbReference>
<dbReference type="RefSeq" id="WP_002580832.1">
    <property type="nucleotide sequence ID" value="NZ_CABHIF010000003.1"/>
</dbReference>
<dbReference type="Pfam" id="PF07883">
    <property type="entry name" value="Cupin_2"/>
    <property type="match status" value="1"/>
</dbReference>
<keyword evidence="4" id="KW-0238">DNA-binding</keyword>
<evidence type="ECO:0000256" key="3">
    <source>
        <dbReference type="ARBA" id="ARBA00023015"/>
    </source>
</evidence>
<dbReference type="InterPro" id="IPR037923">
    <property type="entry name" value="HTH-like"/>
</dbReference>
<dbReference type="InterPro" id="IPR014710">
    <property type="entry name" value="RmlC-like_jellyroll"/>
</dbReference>
<evidence type="ECO:0000256" key="6">
    <source>
        <dbReference type="ARBA" id="ARBA00023295"/>
    </source>
</evidence>
<keyword evidence="3" id="KW-0805">Transcription regulation</keyword>
<dbReference type="EC" id="3.2.1.37" evidence="8"/>
<evidence type="ECO:0000256" key="2">
    <source>
        <dbReference type="ARBA" id="ARBA00022801"/>
    </source>
</evidence>
<reference evidence="8" key="1">
    <citation type="submission" date="2019-11" db="EMBL/GenBank/DDBJ databases">
        <authorList>
            <person name="Feng L."/>
        </authorList>
    </citation>
    <scope>NUCLEOTIDE SEQUENCE</scope>
    <source>
        <strain evidence="8">CButyricumLFYP62</strain>
    </source>
</reference>
<dbReference type="InterPro" id="IPR049166">
    <property type="entry name" value="GH39_cat"/>
</dbReference>
<dbReference type="InterPro" id="IPR009057">
    <property type="entry name" value="Homeodomain-like_sf"/>
</dbReference>
<keyword evidence="6 8" id="KW-0326">Glycosidase</keyword>
<evidence type="ECO:0000259" key="7">
    <source>
        <dbReference type="PROSITE" id="PS01124"/>
    </source>
</evidence>